<evidence type="ECO:0000256" key="3">
    <source>
        <dbReference type="ARBA" id="ARBA00022679"/>
    </source>
</evidence>
<evidence type="ECO:0000259" key="4">
    <source>
        <dbReference type="Pfam" id="PF00535"/>
    </source>
</evidence>
<comment type="similarity">
    <text evidence="1">Belongs to the glycosyltransferase 2 family.</text>
</comment>
<reference evidence="5" key="2">
    <citation type="journal article" date="2015" name="Sci. Rep.">
        <title>Genetic analysis of capsular polysaccharide synthesis gene clusters in 79 capsular types of Klebsiella spp.</title>
        <authorList>
            <person name="Pan Y.J."/>
            <person name="Lin T.L."/>
            <person name="Chen C.T."/>
            <person name="Chen Y.Y."/>
            <person name="Hsieh P.F."/>
            <person name="Hsu C.R."/>
            <person name="Wu M.C."/>
            <person name="Wang J.T."/>
        </authorList>
    </citation>
    <scope>NUCLEOTIDE SEQUENCE</scope>
    <source>
        <strain evidence="5">3454-70</strain>
    </source>
</reference>
<accession>A0A0N7KWL4</accession>
<keyword evidence="2" id="KW-0328">Glycosyltransferase</keyword>
<keyword evidence="3 5" id="KW-0808">Transferase</keyword>
<name>A0A0N7KWL4_9ENTR</name>
<dbReference type="PANTHER" id="PTHR43685:SF5">
    <property type="entry name" value="GLYCOSYLTRANSFERASE EPSE-RELATED"/>
    <property type="match status" value="1"/>
</dbReference>
<evidence type="ECO:0000313" key="5">
    <source>
        <dbReference type="EMBL" id="BAT24449.1"/>
    </source>
</evidence>
<dbReference type="InterPro" id="IPR001173">
    <property type="entry name" value="Glyco_trans_2-like"/>
</dbReference>
<dbReference type="Gene3D" id="3.90.550.10">
    <property type="entry name" value="Spore Coat Polysaccharide Biosynthesis Protein SpsA, Chain A"/>
    <property type="match status" value="1"/>
</dbReference>
<evidence type="ECO:0000256" key="2">
    <source>
        <dbReference type="ARBA" id="ARBA00022676"/>
    </source>
</evidence>
<organism evidence="5">
    <name type="scientific">Klebsiella sp. 3454-70</name>
    <dbReference type="NCBI Taxonomy" id="1497843"/>
    <lineage>
        <taxon>Bacteria</taxon>
        <taxon>Pseudomonadati</taxon>
        <taxon>Pseudomonadota</taxon>
        <taxon>Gammaproteobacteria</taxon>
        <taxon>Enterobacterales</taxon>
        <taxon>Enterobacteriaceae</taxon>
        <taxon>Klebsiella/Raoultella group</taxon>
        <taxon>Klebsiella</taxon>
    </lineage>
</organism>
<dbReference type="AlphaFoldDB" id="A0A0N7KWL4"/>
<dbReference type="Pfam" id="PF00535">
    <property type="entry name" value="Glycos_transf_2"/>
    <property type="match status" value="1"/>
</dbReference>
<dbReference type="GO" id="GO:0016757">
    <property type="term" value="F:glycosyltransferase activity"/>
    <property type="evidence" value="ECO:0007669"/>
    <property type="project" value="UniProtKB-KW"/>
</dbReference>
<reference evidence="5" key="1">
    <citation type="submission" date="2014-04" db="EMBL/GenBank/DDBJ databases">
        <authorList>
            <person name="Harrison E."/>
        </authorList>
    </citation>
    <scope>NUCLEOTIDE SEQUENCE</scope>
    <source>
        <strain evidence="5">3454-70</strain>
    </source>
</reference>
<dbReference type="EMBL" id="AB924613">
    <property type="protein sequence ID" value="BAT24449.1"/>
    <property type="molecule type" value="Genomic_DNA"/>
</dbReference>
<dbReference type="SUPFAM" id="SSF53448">
    <property type="entry name" value="Nucleotide-diphospho-sugar transferases"/>
    <property type="match status" value="1"/>
</dbReference>
<feature type="domain" description="Glycosyltransferase 2-like" evidence="4">
    <location>
        <begin position="6"/>
        <end position="164"/>
    </location>
</feature>
<dbReference type="PANTHER" id="PTHR43685">
    <property type="entry name" value="GLYCOSYLTRANSFERASE"/>
    <property type="match status" value="1"/>
</dbReference>
<sequence>MNKYAILIPSYNSTVSEINSTFMQLPINVPIYVIDDGSEIPFELQAKHVLTKFPLLNIIRFEKNKGIEHALNAGLDLIIENFTYVARIDIGDSCSPERFIEQIKFMEENKDYSIVGCWASFYNENKDFLFVKKMPLQDKNIRRYMYINNAFVHPSVMMRCSSVKAVGGYGYKYAACEDYDLFFRLMHVGKVKNFDKAWVNYEVSSKSISSLKRKIQVKNRIKIIIANFTFIENGIYPYYGLSRNIIMYFIGRNITTWLQKIMNRS</sequence>
<proteinExistence type="inferred from homology"/>
<dbReference type="InterPro" id="IPR050834">
    <property type="entry name" value="Glycosyltransf_2"/>
</dbReference>
<dbReference type="InterPro" id="IPR029044">
    <property type="entry name" value="Nucleotide-diphossugar_trans"/>
</dbReference>
<gene>
    <name evidence="5" type="primary">wckY</name>
</gene>
<protein>
    <submittedName>
        <fullName evidence="5">Glycosyl transferase family 2 protein</fullName>
    </submittedName>
</protein>
<evidence type="ECO:0000256" key="1">
    <source>
        <dbReference type="ARBA" id="ARBA00006739"/>
    </source>
</evidence>